<dbReference type="AlphaFoldDB" id="V7I988"/>
<dbReference type="EMBL" id="AXUN02000017">
    <property type="protein sequence ID" value="ETA82398.1"/>
    <property type="molecule type" value="Genomic_DNA"/>
</dbReference>
<keyword evidence="1" id="KW-0472">Membrane</keyword>
<reference evidence="2 3" key="1">
    <citation type="journal article" date="2014" name="Genome Announc.">
        <title>Genome Sequence of Youngiibacter fragilis, the Type Strain of the Genus Youngiibacter.</title>
        <authorList>
            <person name="Wawrik C.B."/>
            <person name="Callaghan A.V."/>
            <person name="Stamps B.W."/>
            <person name="Wawrik B."/>
        </authorList>
    </citation>
    <scope>NUCLEOTIDE SEQUENCE [LARGE SCALE GENOMIC DNA]</scope>
    <source>
        <strain evidence="2 3">232.1</strain>
    </source>
</reference>
<keyword evidence="3" id="KW-1185">Reference proteome</keyword>
<feature type="transmembrane region" description="Helical" evidence="1">
    <location>
        <begin position="12"/>
        <end position="29"/>
    </location>
</feature>
<organism evidence="2 3">
    <name type="scientific">Youngiibacter fragilis 232.1</name>
    <dbReference type="NCBI Taxonomy" id="994573"/>
    <lineage>
        <taxon>Bacteria</taxon>
        <taxon>Bacillati</taxon>
        <taxon>Bacillota</taxon>
        <taxon>Clostridia</taxon>
        <taxon>Eubacteriales</taxon>
        <taxon>Clostridiaceae</taxon>
        <taxon>Youngiibacter</taxon>
    </lineage>
</organism>
<evidence type="ECO:0000313" key="3">
    <source>
        <dbReference type="Proteomes" id="UP000017747"/>
    </source>
</evidence>
<dbReference type="Proteomes" id="UP000017747">
    <property type="component" value="Unassembled WGS sequence"/>
</dbReference>
<proteinExistence type="predicted"/>
<keyword evidence="1" id="KW-1133">Transmembrane helix</keyword>
<sequence length="67" mass="7123">MRKLARVSVQGILLSIAFSVLFLVLLLGYSEQVLMVFGAGLELIANATLYTRILSSSLPATAAILIA</sequence>
<keyword evidence="1" id="KW-0812">Transmembrane</keyword>
<comment type="caution">
    <text evidence="2">The sequence shown here is derived from an EMBL/GenBank/DDBJ whole genome shotgun (WGS) entry which is preliminary data.</text>
</comment>
<evidence type="ECO:0000313" key="2">
    <source>
        <dbReference type="EMBL" id="ETA82398.1"/>
    </source>
</evidence>
<feature type="transmembrane region" description="Helical" evidence="1">
    <location>
        <begin position="49"/>
        <end position="66"/>
    </location>
</feature>
<dbReference type="RefSeq" id="WP_023387807.1">
    <property type="nucleotide sequence ID" value="NZ_AXUN02000017.1"/>
</dbReference>
<name>V7I988_9CLOT</name>
<accession>V7I988</accession>
<evidence type="ECO:0000256" key="1">
    <source>
        <dbReference type="SAM" id="Phobius"/>
    </source>
</evidence>
<gene>
    <name evidence="2" type="ORF">T472_0201345</name>
</gene>
<protein>
    <submittedName>
        <fullName evidence="2">Uncharacterized protein</fullName>
    </submittedName>
</protein>